<dbReference type="InParanoid" id="A0A4W3H7R4"/>
<proteinExistence type="inferred from homology"/>
<dbReference type="Proteomes" id="UP000314986">
    <property type="component" value="Unassembled WGS sequence"/>
</dbReference>
<dbReference type="GO" id="GO:0160104">
    <property type="term" value="F:tRNA (guanine(26)-N2)-dimethyltransferase activity"/>
    <property type="evidence" value="ECO:0007669"/>
    <property type="project" value="UniProtKB-EC"/>
</dbReference>
<sequence>MQAPGRLLIRPSVLCSVNTVRAVGRLLHCTPPKHSAVEMETGTTKAEPESEMNGGSRSLKSVQEQAECVASLTVIQEGKARIIFPSANEVFYNPVQEFNRDLTCAVITQFARQRLAAKGIGGETEFVQPLCLGPPWALSVPFTSLAVFAQCCPSASRRRWWSS</sequence>
<reference evidence="11" key="4">
    <citation type="submission" date="2025-08" db="UniProtKB">
        <authorList>
            <consortium name="Ensembl"/>
        </authorList>
    </citation>
    <scope>IDENTIFICATION</scope>
</reference>
<evidence type="ECO:0000256" key="2">
    <source>
        <dbReference type="ARBA" id="ARBA00022603"/>
    </source>
</evidence>
<keyword evidence="4 9" id="KW-0949">S-adenosyl-L-methionine</keyword>
<dbReference type="GO" id="GO:0005634">
    <property type="term" value="C:nucleus"/>
    <property type="evidence" value="ECO:0007669"/>
    <property type="project" value="TreeGrafter"/>
</dbReference>
<dbReference type="GeneTree" id="ENSGT00940000179755"/>
<reference evidence="12" key="1">
    <citation type="journal article" date="2006" name="Science">
        <title>Ancient noncoding elements conserved in the human genome.</title>
        <authorList>
            <person name="Venkatesh B."/>
            <person name="Kirkness E.F."/>
            <person name="Loh Y.H."/>
            <person name="Halpern A.L."/>
            <person name="Lee A.P."/>
            <person name="Johnson J."/>
            <person name="Dandona N."/>
            <person name="Viswanathan L.D."/>
            <person name="Tay A."/>
            <person name="Venter J.C."/>
            <person name="Strausberg R.L."/>
            <person name="Brenner S."/>
        </authorList>
    </citation>
    <scope>NUCLEOTIDE SEQUENCE [LARGE SCALE GENOMIC DNA]</scope>
</reference>
<accession>A0A4W3H7R4</accession>
<keyword evidence="1 9" id="KW-0820">tRNA-binding</keyword>
<keyword evidence="5 9" id="KW-0819">tRNA processing</keyword>
<evidence type="ECO:0000256" key="9">
    <source>
        <dbReference type="PROSITE-ProRule" id="PRU00958"/>
    </source>
</evidence>
<dbReference type="GO" id="GO:0002940">
    <property type="term" value="P:tRNA N2-guanine methylation"/>
    <property type="evidence" value="ECO:0007669"/>
    <property type="project" value="TreeGrafter"/>
</dbReference>
<evidence type="ECO:0000313" key="12">
    <source>
        <dbReference type="Proteomes" id="UP000314986"/>
    </source>
</evidence>
<keyword evidence="2 9" id="KW-0489">Methyltransferase</keyword>
<name>A0A4W3H7R4_CALMI</name>
<feature type="region of interest" description="Disordered" evidence="10">
    <location>
        <begin position="36"/>
        <end position="56"/>
    </location>
</feature>
<reference evidence="11" key="5">
    <citation type="submission" date="2025-09" db="UniProtKB">
        <authorList>
            <consortium name="Ensembl"/>
        </authorList>
    </citation>
    <scope>IDENTIFICATION</scope>
</reference>
<dbReference type="SUPFAM" id="SSF53335">
    <property type="entry name" value="S-adenosyl-L-methionine-dependent methyltransferases"/>
    <property type="match status" value="1"/>
</dbReference>
<organism evidence="11 12">
    <name type="scientific">Callorhinchus milii</name>
    <name type="common">Ghost shark</name>
    <dbReference type="NCBI Taxonomy" id="7868"/>
    <lineage>
        <taxon>Eukaryota</taxon>
        <taxon>Metazoa</taxon>
        <taxon>Chordata</taxon>
        <taxon>Craniata</taxon>
        <taxon>Vertebrata</taxon>
        <taxon>Chondrichthyes</taxon>
        <taxon>Holocephali</taxon>
        <taxon>Chimaeriformes</taxon>
        <taxon>Callorhinchidae</taxon>
        <taxon>Callorhinchus</taxon>
    </lineage>
</organism>
<dbReference type="PROSITE" id="PS51626">
    <property type="entry name" value="SAM_MT_TRM1"/>
    <property type="match status" value="1"/>
</dbReference>
<dbReference type="AlphaFoldDB" id="A0A4W3H7R4"/>
<keyword evidence="12" id="KW-1185">Reference proteome</keyword>
<dbReference type="Pfam" id="PF02005">
    <property type="entry name" value="TRM"/>
    <property type="match status" value="1"/>
</dbReference>
<dbReference type="PANTHER" id="PTHR10631:SF3">
    <property type="entry name" value="TRNA (GUANINE(26)-N(2))-DIMETHYLTRANSFERASE"/>
    <property type="match status" value="1"/>
</dbReference>
<dbReference type="STRING" id="7868.ENSCMIP00000005974"/>
<evidence type="ECO:0000256" key="7">
    <source>
        <dbReference type="ARBA" id="ARBA00039099"/>
    </source>
</evidence>
<dbReference type="EC" id="2.1.1.216" evidence="7"/>
<dbReference type="Gene3D" id="3.40.50.150">
    <property type="entry name" value="Vaccinia Virus protein VP39"/>
    <property type="match status" value="1"/>
</dbReference>
<keyword evidence="6 9" id="KW-0694">RNA-binding</keyword>
<dbReference type="GO" id="GO:0000049">
    <property type="term" value="F:tRNA binding"/>
    <property type="evidence" value="ECO:0007669"/>
    <property type="project" value="UniProtKB-UniRule"/>
</dbReference>
<dbReference type="Ensembl" id="ENSCMIT00000006174.1">
    <property type="protein sequence ID" value="ENSCMIP00000005974.1"/>
    <property type="gene ID" value="ENSCMIG00000003445.1"/>
</dbReference>
<evidence type="ECO:0000313" key="11">
    <source>
        <dbReference type="Ensembl" id="ENSCMIP00000005974.1"/>
    </source>
</evidence>
<evidence type="ECO:0000256" key="10">
    <source>
        <dbReference type="SAM" id="MobiDB-lite"/>
    </source>
</evidence>
<reference evidence="12" key="2">
    <citation type="journal article" date="2007" name="PLoS Biol.">
        <title>Survey sequencing and comparative analysis of the elephant shark (Callorhinchus milii) genome.</title>
        <authorList>
            <person name="Venkatesh B."/>
            <person name="Kirkness E.F."/>
            <person name="Loh Y.H."/>
            <person name="Halpern A.L."/>
            <person name="Lee A.P."/>
            <person name="Johnson J."/>
            <person name="Dandona N."/>
            <person name="Viswanathan L.D."/>
            <person name="Tay A."/>
            <person name="Venter J.C."/>
            <person name="Strausberg R.L."/>
            <person name="Brenner S."/>
        </authorList>
    </citation>
    <scope>NUCLEOTIDE SEQUENCE [LARGE SCALE GENOMIC DNA]</scope>
</reference>
<comment type="catalytic activity">
    <reaction evidence="8">
        <text>guanosine(26) in tRNA + 2 S-adenosyl-L-methionine = N(2)-dimethylguanosine(26) in tRNA + 2 S-adenosyl-L-homocysteine + 2 H(+)</text>
        <dbReference type="Rhea" id="RHEA:43140"/>
        <dbReference type="Rhea" id="RHEA-COMP:10359"/>
        <dbReference type="Rhea" id="RHEA-COMP:10360"/>
        <dbReference type="ChEBI" id="CHEBI:15378"/>
        <dbReference type="ChEBI" id="CHEBI:57856"/>
        <dbReference type="ChEBI" id="CHEBI:59789"/>
        <dbReference type="ChEBI" id="CHEBI:74269"/>
        <dbReference type="ChEBI" id="CHEBI:74513"/>
        <dbReference type="EC" id="2.1.1.216"/>
    </reaction>
</comment>
<evidence type="ECO:0000256" key="8">
    <source>
        <dbReference type="ARBA" id="ARBA00051897"/>
    </source>
</evidence>
<dbReference type="InterPro" id="IPR029063">
    <property type="entry name" value="SAM-dependent_MTases_sf"/>
</dbReference>
<dbReference type="InterPro" id="IPR002905">
    <property type="entry name" value="Trm1"/>
</dbReference>
<evidence type="ECO:0000256" key="3">
    <source>
        <dbReference type="ARBA" id="ARBA00022679"/>
    </source>
</evidence>
<dbReference type="PANTHER" id="PTHR10631">
    <property type="entry name" value="N 2 ,N 2 -DIMETHYLGUANOSINE TRNA METHYLTRANSFERASE"/>
    <property type="match status" value="1"/>
</dbReference>
<evidence type="ECO:0000256" key="1">
    <source>
        <dbReference type="ARBA" id="ARBA00022555"/>
    </source>
</evidence>
<reference evidence="12" key="3">
    <citation type="journal article" date="2014" name="Nature">
        <title>Elephant shark genome provides unique insights into gnathostome evolution.</title>
        <authorList>
            <consortium name="International Elephant Shark Genome Sequencing Consortium"/>
            <person name="Venkatesh B."/>
            <person name="Lee A.P."/>
            <person name="Ravi V."/>
            <person name="Maurya A.K."/>
            <person name="Lian M.M."/>
            <person name="Swann J.B."/>
            <person name="Ohta Y."/>
            <person name="Flajnik M.F."/>
            <person name="Sutoh Y."/>
            <person name="Kasahara M."/>
            <person name="Hoon S."/>
            <person name="Gangu V."/>
            <person name="Roy S.W."/>
            <person name="Irimia M."/>
            <person name="Korzh V."/>
            <person name="Kondrychyn I."/>
            <person name="Lim Z.W."/>
            <person name="Tay B.H."/>
            <person name="Tohari S."/>
            <person name="Kong K.W."/>
            <person name="Ho S."/>
            <person name="Lorente-Galdos B."/>
            <person name="Quilez J."/>
            <person name="Marques-Bonet T."/>
            <person name="Raney B.J."/>
            <person name="Ingham P.W."/>
            <person name="Tay A."/>
            <person name="Hillier L.W."/>
            <person name="Minx P."/>
            <person name="Boehm T."/>
            <person name="Wilson R.K."/>
            <person name="Brenner S."/>
            <person name="Warren W.C."/>
        </authorList>
    </citation>
    <scope>NUCLEOTIDE SEQUENCE [LARGE SCALE GENOMIC DNA]</scope>
</reference>
<evidence type="ECO:0000256" key="6">
    <source>
        <dbReference type="ARBA" id="ARBA00022884"/>
    </source>
</evidence>
<evidence type="ECO:0000256" key="5">
    <source>
        <dbReference type="ARBA" id="ARBA00022694"/>
    </source>
</evidence>
<keyword evidence="3 9" id="KW-0808">Transferase</keyword>
<protein>
    <recommendedName>
        <fullName evidence="7">tRNA (guanine(26)-N(2))-dimethyltransferase</fullName>
        <ecNumber evidence="7">2.1.1.216</ecNumber>
    </recommendedName>
</protein>
<evidence type="ECO:0000256" key="4">
    <source>
        <dbReference type="ARBA" id="ARBA00022691"/>
    </source>
</evidence>
<comment type="similarity">
    <text evidence="9">Belongs to the class I-like SAM-binding methyltransferase superfamily. Trm1 family.</text>
</comment>